<organism evidence="2 3">
    <name type="scientific">Neptunomonas marina</name>
    <dbReference type="NCBI Taxonomy" id="1815562"/>
    <lineage>
        <taxon>Bacteria</taxon>
        <taxon>Pseudomonadati</taxon>
        <taxon>Pseudomonadota</taxon>
        <taxon>Gammaproteobacteria</taxon>
        <taxon>Oceanospirillales</taxon>
        <taxon>Oceanospirillaceae</taxon>
        <taxon>Neptunomonas</taxon>
    </lineage>
</organism>
<reference evidence="2 3" key="1">
    <citation type="submission" date="2019-01" db="EMBL/GenBank/DDBJ databases">
        <authorList>
            <person name="Chen W.-M."/>
        </authorList>
    </citation>
    <scope>NUCLEOTIDE SEQUENCE [LARGE SCALE GENOMIC DNA]</scope>
    <source>
        <strain evidence="2 3">HPM-16</strain>
    </source>
</reference>
<dbReference type="RefSeq" id="WP_127695507.1">
    <property type="nucleotide sequence ID" value="NZ_SACQ01000008.1"/>
</dbReference>
<comment type="caution">
    <text evidence="2">The sequence shown here is derived from an EMBL/GenBank/DDBJ whole genome shotgun (WGS) entry which is preliminary data.</text>
</comment>
<dbReference type="Proteomes" id="UP000282818">
    <property type="component" value="Unassembled WGS sequence"/>
</dbReference>
<gene>
    <name evidence="2" type="ORF">EOE65_15835</name>
</gene>
<evidence type="ECO:0000256" key="1">
    <source>
        <dbReference type="SAM" id="SignalP"/>
    </source>
</evidence>
<dbReference type="EMBL" id="SACQ01000008">
    <property type="protein sequence ID" value="RVU29636.1"/>
    <property type="molecule type" value="Genomic_DNA"/>
</dbReference>
<evidence type="ECO:0000313" key="3">
    <source>
        <dbReference type="Proteomes" id="UP000282818"/>
    </source>
</evidence>
<keyword evidence="3" id="KW-1185">Reference proteome</keyword>
<feature type="signal peptide" evidence="1">
    <location>
        <begin position="1"/>
        <end position="21"/>
    </location>
</feature>
<keyword evidence="1" id="KW-0732">Signal</keyword>
<proteinExistence type="predicted"/>
<dbReference type="AlphaFoldDB" id="A0A437Q552"/>
<feature type="chain" id="PRO_5019455538" evidence="1">
    <location>
        <begin position="22"/>
        <end position="98"/>
    </location>
</feature>
<evidence type="ECO:0000313" key="2">
    <source>
        <dbReference type="EMBL" id="RVU29636.1"/>
    </source>
</evidence>
<name>A0A437Q552_9GAMM</name>
<protein>
    <submittedName>
        <fullName evidence="2">Uncharacterized protein</fullName>
    </submittedName>
</protein>
<accession>A0A437Q552</accession>
<sequence length="98" mass="9945">MKTLLNTAIITSALFATSAFAVNDLSQFGANSVESNLAAHTVATEQGFEAAVSPLTQLGASTEGHLSAQVDSAPTYNADSSVASFGLEVPANSNEALL</sequence>